<keyword evidence="2" id="KW-1185">Reference proteome</keyword>
<evidence type="ECO:0000313" key="2">
    <source>
        <dbReference type="Proteomes" id="UP001211689"/>
    </source>
</evidence>
<evidence type="ECO:0000313" key="1">
    <source>
        <dbReference type="EMBL" id="MDA8485684.1"/>
    </source>
</evidence>
<comment type="caution">
    <text evidence="1">The sequence shown here is derived from an EMBL/GenBank/DDBJ whole genome shotgun (WGS) entry which is preliminary data.</text>
</comment>
<proteinExistence type="predicted"/>
<gene>
    <name evidence="1" type="ORF">NNO07_21660</name>
</gene>
<accession>A0ABT4YA45</accession>
<name>A0ABT4YA45_METRE</name>
<dbReference type="RefSeq" id="WP_271471904.1">
    <property type="nucleotide sequence ID" value="NZ_JANEWF010000032.1"/>
</dbReference>
<reference evidence="1 2" key="1">
    <citation type="submission" date="2022-07" db="EMBL/GenBank/DDBJ databases">
        <title>Genome Analysis of Selected Gammaproteobacteria from Nigerian Food snails.</title>
        <authorList>
            <person name="Okafor A.C."/>
        </authorList>
    </citation>
    <scope>NUCLEOTIDE SEQUENCE [LARGE SCALE GENOMIC DNA]</scope>
    <source>
        <strain evidence="1 2">Awg 2</strain>
    </source>
</reference>
<sequence>MCHAVEVSGLYTAEGSRQLINYPDSDAALPIHDPQRGVVWIPWGRRSQEHGELPATGWLPGGDALPDGWDRFSPATVLARVERFMEMTRDGEPRWFDVEDGQSLQCVLLHHGHEQRVYVVTTEAPDAEHRNWPLTRGHRRTSRLAAVM</sequence>
<protein>
    <submittedName>
        <fullName evidence="1">Uncharacterized protein</fullName>
    </submittedName>
</protein>
<dbReference type="Proteomes" id="UP001211689">
    <property type="component" value="Unassembled WGS sequence"/>
</dbReference>
<dbReference type="EMBL" id="JANEWF010000032">
    <property type="protein sequence ID" value="MDA8485684.1"/>
    <property type="molecule type" value="Genomic_DNA"/>
</dbReference>
<organism evidence="1 2">
    <name type="scientific">Metapseudomonas resinovorans</name>
    <name type="common">Pseudomonas resinovorans</name>
    <dbReference type="NCBI Taxonomy" id="53412"/>
    <lineage>
        <taxon>Bacteria</taxon>
        <taxon>Pseudomonadati</taxon>
        <taxon>Pseudomonadota</taxon>
        <taxon>Gammaproteobacteria</taxon>
        <taxon>Pseudomonadales</taxon>
        <taxon>Pseudomonadaceae</taxon>
        <taxon>Metapseudomonas</taxon>
    </lineage>
</organism>